<dbReference type="Gene3D" id="3.30.70.1060">
    <property type="entry name" value="Dimeric alpha+beta barrel"/>
    <property type="match status" value="1"/>
</dbReference>
<dbReference type="RefSeq" id="WP_301210657.1">
    <property type="nucleotide sequence ID" value="NZ_JAROCF010000001.1"/>
</dbReference>
<protein>
    <submittedName>
        <fullName evidence="3">YciI family protein</fullName>
    </submittedName>
</protein>
<evidence type="ECO:0000259" key="2">
    <source>
        <dbReference type="Pfam" id="PF03795"/>
    </source>
</evidence>
<proteinExistence type="inferred from homology"/>
<comment type="caution">
    <text evidence="3">The sequence shown here is derived from an EMBL/GenBank/DDBJ whole genome shotgun (WGS) entry which is preliminary data.</text>
</comment>
<dbReference type="SUPFAM" id="SSF54909">
    <property type="entry name" value="Dimeric alpha+beta barrel"/>
    <property type="match status" value="1"/>
</dbReference>
<dbReference type="Pfam" id="PF03795">
    <property type="entry name" value="YCII"/>
    <property type="match status" value="1"/>
</dbReference>
<gene>
    <name evidence="3" type="ORF">P5G50_09695</name>
</gene>
<organism evidence="3 4">
    <name type="scientific">Leifsonia williamsii</name>
    <dbReference type="NCBI Taxonomy" id="3035919"/>
    <lineage>
        <taxon>Bacteria</taxon>
        <taxon>Bacillati</taxon>
        <taxon>Actinomycetota</taxon>
        <taxon>Actinomycetes</taxon>
        <taxon>Micrococcales</taxon>
        <taxon>Microbacteriaceae</taxon>
        <taxon>Leifsonia</taxon>
    </lineage>
</organism>
<dbReference type="Proteomes" id="UP001174208">
    <property type="component" value="Unassembled WGS sequence"/>
</dbReference>
<dbReference type="InterPro" id="IPR005545">
    <property type="entry name" value="YCII"/>
</dbReference>
<evidence type="ECO:0000256" key="1">
    <source>
        <dbReference type="ARBA" id="ARBA00007689"/>
    </source>
</evidence>
<dbReference type="EMBL" id="JAROCF010000001">
    <property type="protein sequence ID" value="MDN4614726.1"/>
    <property type="molecule type" value="Genomic_DNA"/>
</dbReference>
<accession>A0ABT8KBC1</accession>
<name>A0ABT8KBC1_9MICO</name>
<evidence type="ECO:0000313" key="4">
    <source>
        <dbReference type="Proteomes" id="UP001174208"/>
    </source>
</evidence>
<feature type="domain" description="YCII-related" evidence="2">
    <location>
        <begin position="2"/>
        <end position="88"/>
    </location>
</feature>
<comment type="similarity">
    <text evidence="1">Belongs to the YciI family.</text>
</comment>
<dbReference type="InterPro" id="IPR011008">
    <property type="entry name" value="Dimeric_a/b-barrel"/>
</dbReference>
<reference evidence="3" key="1">
    <citation type="submission" date="2023-06" db="EMBL/GenBank/DDBJ databases">
        <title>MT1 and MT2 Draft Genomes of Novel Species.</title>
        <authorList>
            <person name="Venkateswaran K."/>
        </authorList>
    </citation>
    <scope>NUCLEOTIDE SEQUENCE</scope>
    <source>
        <strain evidence="3">F6_8S_P_1B</strain>
    </source>
</reference>
<keyword evidence="4" id="KW-1185">Reference proteome</keyword>
<sequence>MYAVTFYDMDADAGPALFERVREVYPRHRAYLDAFATGGEILLIGPLGPTPAGGAMAIFRSREAAERFVSGDPFVLEGIAERYRIVDWDPLVFAEA</sequence>
<evidence type="ECO:0000313" key="3">
    <source>
        <dbReference type="EMBL" id="MDN4614726.1"/>
    </source>
</evidence>